<organism evidence="4 5">
    <name type="scientific">Cyprinus carpio</name>
    <name type="common">Common carp</name>
    <dbReference type="NCBI Taxonomy" id="7962"/>
    <lineage>
        <taxon>Eukaryota</taxon>
        <taxon>Metazoa</taxon>
        <taxon>Chordata</taxon>
        <taxon>Craniata</taxon>
        <taxon>Vertebrata</taxon>
        <taxon>Euteleostomi</taxon>
        <taxon>Actinopterygii</taxon>
        <taxon>Neopterygii</taxon>
        <taxon>Teleostei</taxon>
        <taxon>Ostariophysi</taxon>
        <taxon>Cypriniformes</taxon>
        <taxon>Cyprinidae</taxon>
        <taxon>Cyprininae</taxon>
        <taxon>Cyprinus</taxon>
    </lineage>
</organism>
<feature type="binding site" evidence="3">
    <location>
        <position position="220"/>
    </location>
    <ligand>
        <name>substrate</name>
    </ligand>
</feature>
<name>A0A8C1ZI90_CYPCA</name>
<dbReference type="PANTHER" id="PTHR12935">
    <property type="entry name" value="GAMMA-GLUTAMYLCYCLOTRANSFERASE"/>
    <property type="match status" value="1"/>
</dbReference>
<keyword evidence="1" id="KW-0456">Lyase</keyword>
<evidence type="ECO:0000256" key="2">
    <source>
        <dbReference type="PIRSR" id="PIRSR617939-1"/>
    </source>
</evidence>
<dbReference type="InterPro" id="IPR036568">
    <property type="entry name" value="GGCT-like_sf"/>
</dbReference>
<dbReference type="InterPro" id="IPR013024">
    <property type="entry name" value="GGCT-like"/>
</dbReference>
<evidence type="ECO:0000256" key="1">
    <source>
        <dbReference type="ARBA" id="ARBA00023239"/>
    </source>
</evidence>
<dbReference type="Pfam" id="PF13772">
    <property type="entry name" value="AIG2_2"/>
    <property type="match status" value="1"/>
</dbReference>
<evidence type="ECO:0000256" key="3">
    <source>
        <dbReference type="PIRSR" id="PIRSR617939-2"/>
    </source>
</evidence>
<dbReference type="Proteomes" id="UP000694700">
    <property type="component" value="Unplaced"/>
</dbReference>
<dbReference type="Gene3D" id="3.10.490.10">
    <property type="entry name" value="Gamma-glutamyl cyclotransferase-like"/>
    <property type="match status" value="1"/>
</dbReference>
<dbReference type="Ensembl" id="ENSCCRT00015083403.1">
    <property type="protein sequence ID" value="ENSCCRP00015080762.1"/>
    <property type="gene ID" value="ENSCCRG00015032658.1"/>
</dbReference>
<evidence type="ECO:0000313" key="4">
    <source>
        <dbReference type="Ensembl" id="ENSCCRP00015080762.1"/>
    </source>
</evidence>
<proteinExistence type="predicted"/>
<reference evidence="4" key="1">
    <citation type="submission" date="2025-08" db="UniProtKB">
        <authorList>
            <consortium name="Ensembl"/>
        </authorList>
    </citation>
    <scope>IDENTIFICATION</scope>
</reference>
<protein>
    <submittedName>
        <fullName evidence="4">Gamma-glutamylcyclotransferase b</fullName>
    </submittedName>
</protein>
<dbReference type="GO" id="GO:0003839">
    <property type="term" value="F:gamma-glutamylcyclotransferase activity"/>
    <property type="evidence" value="ECO:0007669"/>
    <property type="project" value="InterPro"/>
</dbReference>
<dbReference type="CDD" id="cd06661">
    <property type="entry name" value="GGCT_like"/>
    <property type="match status" value="1"/>
</dbReference>
<evidence type="ECO:0000313" key="5">
    <source>
        <dbReference type="Proteomes" id="UP000694700"/>
    </source>
</evidence>
<feature type="active site" description="Proton acceptor" evidence="2">
    <location>
        <position position="180"/>
    </location>
</feature>
<dbReference type="InterPro" id="IPR017939">
    <property type="entry name" value="G-Glutamylcylcotransferase"/>
</dbReference>
<dbReference type="AlphaFoldDB" id="A0A8C1ZI90"/>
<sequence>MTLTLTHSHFNKSISAIGGQMRLKGRVRILPLVQMSRSAASLSTQNQMNPETKMFSFQSFTISLTLLAAGLILLSSAVPLPSEDPVMDNSSDRQNGSTFLYFAYGSNLLKERLQLKNPSATIYCVAKLKDYKLVFGNHKGLASQRWHGGVATIEHSPGDEVWGVVWRMNMSDLESLDRQENVKMGTYSPVEVNVSTSRQDLSCRTYIMNSCVYAPPSPQYLQVIVMGAEQNGLPEDYQEKLRSIETNKYEGPLPVMEELEKALKKPKKERTEEIQSDD</sequence>
<dbReference type="SUPFAM" id="SSF110857">
    <property type="entry name" value="Gamma-glutamyl cyclotransferase-like"/>
    <property type="match status" value="1"/>
</dbReference>
<feature type="binding site" evidence="3">
    <location>
        <begin position="101"/>
        <end position="106"/>
    </location>
    <ligand>
        <name>substrate</name>
    </ligand>
</feature>
<accession>A0A8C1ZI90</accession>
<dbReference type="PANTHER" id="PTHR12935:SF14">
    <property type="entry name" value="GAMMA-GLUTAMYLCYCLOTRANSFERASE"/>
    <property type="match status" value="1"/>
</dbReference>